<gene>
    <name evidence="4" type="ORF">GGQ86_003141</name>
    <name evidence="3" type="ORF">XFLAVUS301_29950</name>
</gene>
<keyword evidence="2" id="KW-0472">Membrane</keyword>
<keyword evidence="6" id="KW-1185">Reference proteome</keyword>
<feature type="transmembrane region" description="Helical" evidence="2">
    <location>
        <begin position="313"/>
        <end position="339"/>
    </location>
</feature>
<evidence type="ECO:0000256" key="2">
    <source>
        <dbReference type="SAM" id="Phobius"/>
    </source>
</evidence>
<evidence type="ECO:0000313" key="4">
    <source>
        <dbReference type="EMBL" id="MDR6334659.1"/>
    </source>
</evidence>
<evidence type="ECO:0000313" key="3">
    <source>
        <dbReference type="EMBL" id="GLI23321.1"/>
    </source>
</evidence>
<keyword evidence="2" id="KW-0812">Transmembrane</keyword>
<reference evidence="3" key="1">
    <citation type="submission" date="2022-12" db="EMBL/GenBank/DDBJ databases">
        <title>Reference genome sequencing for broad-spectrum identification of bacterial and archaeal isolates by mass spectrometry.</title>
        <authorList>
            <person name="Sekiguchi Y."/>
            <person name="Tourlousse D.M."/>
        </authorList>
    </citation>
    <scope>NUCLEOTIDE SEQUENCE</scope>
    <source>
        <strain evidence="3">301</strain>
    </source>
</reference>
<name>A0A9W6CJ05_XANFL</name>
<feature type="region of interest" description="Disordered" evidence="1">
    <location>
        <begin position="410"/>
        <end position="469"/>
    </location>
</feature>
<feature type="compositionally biased region" description="Low complexity" evidence="1">
    <location>
        <begin position="445"/>
        <end position="469"/>
    </location>
</feature>
<sequence length="469" mass="48920">MARIFAFLVVFISLLGAAPWLVPVAKESAKLLAARDDPAALADLGLRDFTGEDAARAIAAALAEDDTALATSYLALADARHLAVPPELRKQVEAANGGAAQALHSAKSFGMGFVTGQPNDLAGLAGAAASDLMVWGDIRDAGREGLKMARGEEPDQLILGLSAVGIAVTAGTYATVGASLPVRMGISLVKVAKRTGRLSAGLLRAFTRAARESVDFVALRRLLSGSTAVDGAAVKSVVRTDRLATLTRMLDDTARIEAKAGTRAALEGLKVAEGGRDLSRVARLADAKGAQTLAILKTLGRGAIAITSLLFHLIWWGFLAVFYLFALVSSFNSFCVACARRTWRHKRRRGRRDAAPGAMPRGKLFFRRTPTVAPVAEMAAPAVAAADVIAEATRDVLAATEAVRALARDGETGGELAGGEGPSSFPARAPERRDTFPLAVPREGSSCPISPPTVSISPISIRAPASRSS</sequence>
<evidence type="ECO:0000313" key="5">
    <source>
        <dbReference type="Proteomes" id="UP001144397"/>
    </source>
</evidence>
<dbReference type="RefSeq" id="WP_281808189.1">
    <property type="nucleotide sequence ID" value="NZ_BSDO01000004.1"/>
</dbReference>
<organism evidence="3 5">
    <name type="scientific">Xanthobacter flavus</name>
    <dbReference type="NCBI Taxonomy" id="281"/>
    <lineage>
        <taxon>Bacteria</taxon>
        <taxon>Pseudomonadati</taxon>
        <taxon>Pseudomonadota</taxon>
        <taxon>Alphaproteobacteria</taxon>
        <taxon>Hyphomicrobiales</taxon>
        <taxon>Xanthobacteraceae</taxon>
        <taxon>Xanthobacter</taxon>
    </lineage>
</organism>
<comment type="caution">
    <text evidence="3">The sequence shown here is derived from an EMBL/GenBank/DDBJ whole genome shotgun (WGS) entry which is preliminary data.</text>
</comment>
<dbReference type="Proteomes" id="UP001144397">
    <property type="component" value="Unassembled WGS sequence"/>
</dbReference>
<keyword evidence="2" id="KW-1133">Transmembrane helix</keyword>
<dbReference type="Proteomes" id="UP001245370">
    <property type="component" value="Unassembled WGS sequence"/>
</dbReference>
<dbReference type="GeneID" id="95763781"/>
<reference evidence="4 6" key="2">
    <citation type="submission" date="2023-07" db="EMBL/GenBank/DDBJ databases">
        <title>Genomic Encyclopedia of Type Strains, Phase IV (KMG-IV): sequencing the most valuable type-strain genomes for metagenomic binning, comparative biology and taxonomic classification.</title>
        <authorList>
            <person name="Goeker M."/>
        </authorList>
    </citation>
    <scope>NUCLEOTIDE SEQUENCE [LARGE SCALE GENOMIC DNA]</scope>
    <source>
        <strain evidence="4 6">DSM 338</strain>
    </source>
</reference>
<dbReference type="AlphaFoldDB" id="A0A9W6CJ05"/>
<protein>
    <submittedName>
        <fullName evidence="4">Transposase-like protein</fullName>
    </submittedName>
</protein>
<accession>A0A9W6CJ05</accession>
<evidence type="ECO:0000313" key="6">
    <source>
        <dbReference type="Proteomes" id="UP001245370"/>
    </source>
</evidence>
<dbReference type="EMBL" id="JAVDPY010000005">
    <property type="protein sequence ID" value="MDR6334659.1"/>
    <property type="molecule type" value="Genomic_DNA"/>
</dbReference>
<evidence type="ECO:0000256" key="1">
    <source>
        <dbReference type="SAM" id="MobiDB-lite"/>
    </source>
</evidence>
<proteinExistence type="predicted"/>
<dbReference type="EMBL" id="BSDO01000004">
    <property type="protein sequence ID" value="GLI23321.1"/>
    <property type="molecule type" value="Genomic_DNA"/>
</dbReference>